<dbReference type="InParanoid" id="G3JC33"/>
<dbReference type="GeneID" id="18164846"/>
<evidence type="ECO:0000256" key="2">
    <source>
        <dbReference type="ARBA" id="ARBA00023242"/>
    </source>
</evidence>
<dbReference type="OrthoDB" id="2285533at2759"/>
<evidence type="ECO:0000256" key="5">
    <source>
        <dbReference type="SAM" id="Phobius"/>
    </source>
</evidence>
<dbReference type="HOGENOM" id="CLU_035241_2_0_1"/>
<evidence type="ECO:0000313" key="8">
    <source>
        <dbReference type="Proteomes" id="UP000001610"/>
    </source>
</evidence>
<dbReference type="Pfam" id="PF00170">
    <property type="entry name" value="bZIP_1"/>
    <property type="match status" value="1"/>
</dbReference>
<evidence type="ECO:0000259" key="6">
    <source>
        <dbReference type="PROSITE" id="PS00036"/>
    </source>
</evidence>
<dbReference type="InterPro" id="IPR050936">
    <property type="entry name" value="AP-1-like"/>
</dbReference>
<dbReference type="Proteomes" id="UP000001610">
    <property type="component" value="Unassembled WGS sequence"/>
</dbReference>
<feature type="compositionally biased region" description="Polar residues" evidence="4">
    <location>
        <begin position="357"/>
        <end position="375"/>
    </location>
</feature>
<sequence length="527" mass="57946">MFPSIGSATTPDGKEEVEEEEEPCFLDTRLLLFNNRRLLPRDNPPHPPAFSHPTSKARRPLPPANYQTGTCIAVLNHRFPAFPASHPPTTFLSQAPSQPVTLTIFFNFIFTLFILFACLQTHLVLSILIRLTLACLHPDDPVVLLSGQLCSACCCTRLPTLSLNNNKLHGSRPHATHKHTIYRDESEDSAGSTPEGERNPITPVAAEPVPPKRKGGRKPIYATSEERKQRNRQAQAAFRERRTEYIKQLEETIQVHETNLHNLQSAHRNAADECLMLRYKNSLLERILLEKGIDVHAELQAKTGSPTLGPSHMPQNMVQPPPLHRPIMNRARKSVSALAPKVEASNTAATSGIKPETSPNTHPTPLNNTGSAFSQTTENTAIKTPHGSGSRSQMPPILTGASAQPIMQRRSSSIVGSGGPFFATPTFHSHLDSLEHEYDQHADMMQDSELDNGAHTEPYPHSFGSGDSMIVSPTSATASHQIPGSGPGFSSMSQLLEQNMDWDPFGLSASMNFPTQQFPFEQSASMR</sequence>
<dbReference type="PANTHER" id="PTHR40621">
    <property type="entry name" value="TRANSCRIPTION FACTOR KAPC-RELATED"/>
    <property type="match status" value="1"/>
</dbReference>
<keyword evidence="3" id="KW-0175">Coiled coil</keyword>
<dbReference type="GO" id="GO:0001228">
    <property type="term" value="F:DNA-binding transcription activator activity, RNA polymerase II-specific"/>
    <property type="evidence" value="ECO:0007669"/>
    <property type="project" value="TreeGrafter"/>
</dbReference>
<keyword evidence="5" id="KW-0472">Membrane</keyword>
<feature type="region of interest" description="Disordered" evidence="4">
    <location>
        <begin position="469"/>
        <end position="489"/>
    </location>
</feature>
<name>G3JC33_CORMM</name>
<evidence type="ECO:0000256" key="1">
    <source>
        <dbReference type="ARBA" id="ARBA00004123"/>
    </source>
</evidence>
<proteinExistence type="predicted"/>
<evidence type="ECO:0000256" key="4">
    <source>
        <dbReference type="SAM" id="MobiDB-lite"/>
    </source>
</evidence>
<dbReference type="InterPro" id="IPR004827">
    <property type="entry name" value="bZIP"/>
</dbReference>
<dbReference type="GO" id="GO:0090575">
    <property type="term" value="C:RNA polymerase II transcription regulator complex"/>
    <property type="evidence" value="ECO:0007669"/>
    <property type="project" value="TreeGrafter"/>
</dbReference>
<dbReference type="VEuPathDB" id="FungiDB:CCM_02819"/>
<gene>
    <name evidence="7" type="ORF">CCM_02819</name>
</gene>
<evidence type="ECO:0000256" key="3">
    <source>
        <dbReference type="SAM" id="Coils"/>
    </source>
</evidence>
<keyword evidence="8" id="KW-1185">Reference proteome</keyword>
<dbReference type="RefSeq" id="XP_006668034.1">
    <property type="nucleotide sequence ID" value="XM_006667971.1"/>
</dbReference>
<keyword evidence="2" id="KW-0539">Nucleus</keyword>
<feature type="compositionally biased region" description="Polar residues" evidence="4">
    <location>
        <begin position="471"/>
        <end position="489"/>
    </location>
</feature>
<accession>G3JC33</accession>
<feature type="region of interest" description="Disordered" evidence="4">
    <location>
        <begin position="166"/>
        <end position="238"/>
    </location>
</feature>
<dbReference type="InterPro" id="IPR046347">
    <property type="entry name" value="bZIP_sf"/>
</dbReference>
<feature type="coiled-coil region" evidence="3">
    <location>
        <begin position="246"/>
        <end position="273"/>
    </location>
</feature>
<dbReference type="SUPFAM" id="SSF57959">
    <property type="entry name" value="Leucine zipper domain"/>
    <property type="match status" value="1"/>
</dbReference>
<keyword evidence="5" id="KW-1133">Transmembrane helix</keyword>
<feature type="transmembrane region" description="Helical" evidence="5">
    <location>
        <begin position="104"/>
        <end position="129"/>
    </location>
</feature>
<dbReference type="eggNOG" id="ENOG502S1NM">
    <property type="taxonomic scope" value="Eukaryota"/>
</dbReference>
<dbReference type="PANTHER" id="PTHR40621:SF9">
    <property type="entry name" value="MEAB PROTEIN"/>
    <property type="match status" value="1"/>
</dbReference>
<evidence type="ECO:0000313" key="7">
    <source>
        <dbReference type="EMBL" id="EGX94548.1"/>
    </source>
</evidence>
<protein>
    <submittedName>
        <fullName evidence="7">BZIP transcription factor (MeaB), putative</fullName>
    </submittedName>
</protein>
<dbReference type="CDD" id="cd14688">
    <property type="entry name" value="bZIP_YAP"/>
    <property type="match status" value="1"/>
</dbReference>
<feature type="compositionally biased region" description="Polar residues" evidence="4">
    <location>
        <begin position="1"/>
        <end position="10"/>
    </location>
</feature>
<feature type="compositionally biased region" description="Basic residues" evidence="4">
    <location>
        <begin position="169"/>
        <end position="180"/>
    </location>
</feature>
<dbReference type="Gene3D" id="1.20.5.170">
    <property type="match status" value="1"/>
</dbReference>
<feature type="region of interest" description="Disordered" evidence="4">
    <location>
        <begin position="337"/>
        <end position="375"/>
    </location>
</feature>
<comment type="subcellular location">
    <subcellularLocation>
        <location evidence="1">Nucleus</location>
    </subcellularLocation>
</comment>
<feature type="domain" description="BZIP" evidence="6">
    <location>
        <begin position="227"/>
        <end position="241"/>
    </location>
</feature>
<feature type="region of interest" description="Disordered" evidence="4">
    <location>
        <begin position="1"/>
        <end position="20"/>
    </location>
</feature>
<organism evidence="7 8">
    <name type="scientific">Cordyceps militaris (strain CM01)</name>
    <name type="common">Caterpillar fungus</name>
    <dbReference type="NCBI Taxonomy" id="983644"/>
    <lineage>
        <taxon>Eukaryota</taxon>
        <taxon>Fungi</taxon>
        <taxon>Dikarya</taxon>
        <taxon>Ascomycota</taxon>
        <taxon>Pezizomycotina</taxon>
        <taxon>Sordariomycetes</taxon>
        <taxon>Hypocreomycetidae</taxon>
        <taxon>Hypocreales</taxon>
        <taxon>Cordycipitaceae</taxon>
        <taxon>Cordyceps</taxon>
    </lineage>
</organism>
<reference evidence="7 8" key="1">
    <citation type="journal article" date="2011" name="Genome Biol.">
        <title>Genome sequence of the insect pathogenic fungus Cordyceps militaris, a valued traditional Chinese medicine.</title>
        <authorList>
            <person name="Zheng P."/>
            <person name="Xia Y."/>
            <person name="Xiao G."/>
            <person name="Xiong C."/>
            <person name="Hu X."/>
            <person name="Zhang S."/>
            <person name="Zheng H."/>
            <person name="Huang Y."/>
            <person name="Zhou Y."/>
            <person name="Wang S."/>
            <person name="Zhao G.P."/>
            <person name="Liu X."/>
            <person name="St Leger R.J."/>
            <person name="Wang C."/>
        </authorList>
    </citation>
    <scope>NUCLEOTIDE SEQUENCE [LARGE SCALE GENOMIC DNA]</scope>
    <source>
        <strain evidence="7 8">CM01</strain>
    </source>
</reference>
<keyword evidence="5" id="KW-0812">Transmembrane</keyword>
<dbReference type="SMART" id="SM00338">
    <property type="entry name" value="BRLZ"/>
    <property type="match status" value="1"/>
</dbReference>
<dbReference type="GO" id="GO:0000976">
    <property type="term" value="F:transcription cis-regulatory region binding"/>
    <property type="evidence" value="ECO:0007669"/>
    <property type="project" value="InterPro"/>
</dbReference>
<dbReference type="EMBL" id="JH126400">
    <property type="protein sequence ID" value="EGX94548.1"/>
    <property type="molecule type" value="Genomic_DNA"/>
</dbReference>
<dbReference type="AlphaFoldDB" id="G3JC33"/>
<dbReference type="PROSITE" id="PS00036">
    <property type="entry name" value="BZIP_BASIC"/>
    <property type="match status" value="1"/>
</dbReference>
<dbReference type="KEGG" id="cmt:CCM_02819"/>